<protein>
    <submittedName>
        <fullName evidence="8">Zinc finger protein 91</fullName>
    </submittedName>
</protein>
<keyword evidence="9" id="KW-1185">Reference proteome</keyword>
<evidence type="ECO:0000256" key="6">
    <source>
        <dbReference type="SAM" id="MobiDB-lite"/>
    </source>
</evidence>
<keyword evidence="1" id="KW-0479">Metal-binding</keyword>
<feature type="domain" description="C2H2-type" evidence="7">
    <location>
        <begin position="388"/>
        <end position="418"/>
    </location>
</feature>
<keyword evidence="2" id="KW-0677">Repeat</keyword>
<dbReference type="Gene3D" id="3.30.160.60">
    <property type="entry name" value="Classic Zinc Finger"/>
    <property type="match status" value="4"/>
</dbReference>
<dbReference type="SUPFAM" id="SSF57667">
    <property type="entry name" value="beta-beta-alpha zinc fingers"/>
    <property type="match status" value="4"/>
</dbReference>
<dbReference type="PANTHER" id="PTHR24379:SF121">
    <property type="entry name" value="C2H2-TYPE DOMAIN-CONTAINING PROTEIN"/>
    <property type="match status" value="1"/>
</dbReference>
<feature type="domain" description="C2H2-type" evidence="7">
    <location>
        <begin position="180"/>
        <end position="209"/>
    </location>
</feature>
<feature type="domain" description="C2H2-type" evidence="7">
    <location>
        <begin position="304"/>
        <end position="331"/>
    </location>
</feature>
<accession>A0A5B7FRZ2</accession>
<keyword evidence="4" id="KW-0862">Zinc</keyword>
<dbReference type="Proteomes" id="UP000324222">
    <property type="component" value="Unassembled WGS sequence"/>
</dbReference>
<feature type="domain" description="C2H2-type" evidence="7">
    <location>
        <begin position="275"/>
        <end position="303"/>
    </location>
</feature>
<evidence type="ECO:0000313" key="8">
    <source>
        <dbReference type="EMBL" id="MPC48039.1"/>
    </source>
</evidence>
<sequence length="419" mass="48964">MMNSEPRLSPNSTTTNIASLDDALQTGPNSRISSSTSSETRFNHDSDTISGKQELRCILAEENTNINENLEDRFRIQHPQQCLTDSVISTASSRTNITNHEGLLEDKSCQIYKPSDCSQSKTNLEKMHNIVASPQFCSWDEEEQDAHISTLQHTSYNQNEAPCSFKIIVMPPKKHERNTYICKECGQHFTKESNLKKHIDRLSQQLAEPYFKCKYCNHVFKSKEARKRHHPVHKVCPTIGFTKVRCSVCGFMFSSREKLQHHLHRFTENPDERIFKCFFCSHAFSTDFSRNRHEGQMHTEAHKLPCCCCGKLFNNRYKLKLHRIKQQIQRPPRCQDCGWVFAAQEYLEDHKRQVQRDLPLECLICYHRYRSQLALLRHLKFHTRKLEYECPSCLGRFSSQNLLTKHLRTAPQRANIEPY</sequence>
<evidence type="ECO:0000256" key="1">
    <source>
        <dbReference type="ARBA" id="ARBA00022723"/>
    </source>
</evidence>
<keyword evidence="3 5" id="KW-0863">Zinc-finger</keyword>
<dbReference type="InterPro" id="IPR013087">
    <property type="entry name" value="Znf_C2H2_type"/>
</dbReference>
<dbReference type="EMBL" id="VSRR010008071">
    <property type="protein sequence ID" value="MPC48039.1"/>
    <property type="molecule type" value="Genomic_DNA"/>
</dbReference>
<name>A0A5B7FRZ2_PORTR</name>
<feature type="region of interest" description="Disordered" evidence="6">
    <location>
        <begin position="21"/>
        <end position="48"/>
    </location>
</feature>
<dbReference type="PROSITE" id="PS50157">
    <property type="entry name" value="ZINC_FINGER_C2H2_2"/>
    <property type="match status" value="5"/>
</dbReference>
<organism evidence="8 9">
    <name type="scientific">Portunus trituberculatus</name>
    <name type="common">Swimming crab</name>
    <name type="synonym">Neptunus trituberculatus</name>
    <dbReference type="NCBI Taxonomy" id="210409"/>
    <lineage>
        <taxon>Eukaryota</taxon>
        <taxon>Metazoa</taxon>
        <taxon>Ecdysozoa</taxon>
        <taxon>Arthropoda</taxon>
        <taxon>Crustacea</taxon>
        <taxon>Multicrustacea</taxon>
        <taxon>Malacostraca</taxon>
        <taxon>Eumalacostraca</taxon>
        <taxon>Eucarida</taxon>
        <taxon>Decapoda</taxon>
        <taxon>Pleocyemata</taxon>
        <taxon>Brachyura</taxon>
        <taxon>Eubrachyura</taxon>
        <taxon>Portunoidea</taxon>
        <taxon>Portunidae</taxon>
        <taxon>Portuninae</taxon>
        <taxon>Portunus</taxon>
    </lineage>
</organism>
<dbReference type="GO" id="GO:0008270">
    <property type="term" value="F:zinc ion binding"/>
    <property type="evidence" value="ECO:0007669"/>
    <property type="project" value="UniProtKB-KW"/>
</dbReference>
<reference evidence="8 9" key="1">
    <citation type="submission" date="2019-05" db="EMBL/GenBank/DDBJ databases">
        <title>Another draft genome of Portunus trituberculatus and its Hox gene families provides insights of decapod evolution.</title>
        <authorList>
            <person name="Jeong J.-H."/>
            <person name="Song I."/>
            <person name="Kim S."/>
            <person name="Choi T."/>
            <person name="Kim D."/>
            <person name="Ryu S."/>
            <person name="Kim W."/>
        </authorList>
    </citation>
    <scope>NUCLEOTIDE SEQUENCE [LARGE SCALE GENOMIC DNA]</scope>
    <source>
        <tissue evidence="8">Muscle</tissue>
    </source>
</reference>
<dbReference type="Pfam" id="PF00096">
    <property type="entry name" value="zf-C2H2"/>
    <property type="match status" value="2"/>
</dbReference>
<feature type="domain" description="C2H2-type" evidence="7">
    <location>
        <begin position="211"/>
        <end position="233"/>
    </location>
</feature>
<proteinExistence type="predicted"/>
<dbReference type="PANTHER" id="PTHR24379">
    <property type="entry name" value="KRAB AND ZINC FINGER DOMAIN-CONTAINING"/>
    <property type="match status" value="1"/>
</dbReference>
<dbReference type="OrthoDB" id="3565419at2759"/>
<dbReference type="SMART" id="SM00355">
    <property type="entry name" value="ZnF_C2H2"/>
    <property type="match status" value="8"/>
</dbReference>
<comment type="caution">
    <text evidence="8">The sequence shown here is derived from an EMBL/GenBank/DDBJ whole genome shotgun (WGS) entry which is preliminary data.</text>
</comment>
<evidence type="ECO:0000313" key="9">
    <source>
        <dbReference type="Proteomes" id="UP000324222"/>
    </source>
</evidence>
<feature type="compositionally biased region" description="Low complexity" evidence="6">
    <location>
        <begin position="30"/>
        <end position="40"/>
    </location>
</feature>
<evidence type="ECO:0000256" key="4">
    <source>
        <dbReference type="ARBA" id="ARBA00022833"/>
    </source>
</evidence>
<dbReference type="AlphaFoldDB" id="A0A5B7FRZ2"/>
<evidence type="ECO:0000259" key="7">
    <source>
        <dbReference type="PROSITE" id="PS50157"/>
    </source>
</evidence>
<dbReference type="InterPro" id="IPR036236">
    <property type="entry name" value="Znf_C2H2_sf"/>
</dbReference>
<evidence type="ECO:0000256" key="3">
    <source>
        <dbReference type="ARBA" id="ARBA00022771"/>
    </source>
</evidence>
<evidence type="ECO:0000256" key="5">
    <source>
        <dbReference type="PROSITE-ProRule" id="PRU00042"/>
    </source>
</evidence>
<dbReference type="PROSITE" id="PS00028">
    <property type="entry name" value="ZINC_FINGER_C2H2_1"/>
    <property type="match status" value="3"/>
</dbReference>
<evidence type="ECO:0000256" key="2">
    <source>
        <dbReference type="ARBA" id="ARBA00022737"/>
    </source>
</evidence>
<gene>
    <name evidence="8" type="primary">ZNF91_1</name>
    <name evidence="8" type="ORF">E2C01_041804</name>
</gene>